<feature type="domain" description="Hcy-binding" evidence="4">
    <location>
        <begin position="4"/>
        <end position="37"/>
    </location>
</feature>
<dbReference type="Gene3D" id="3.20.20.330">
    <property type="entry name" value="Homocysteine-binding-like domain"/>
    <property type="match status" value="1"/>
</dbReference>
<reference evidence="5" key="1">
    <citation type="submission" date="2014-12" db="EMBL/GenBank/DDBJ databases">
        <title>Insight into the proteome of Arion vulgaris.</title>
        <authorList>
            <person name="Aradska J."/>
            <person name="Bulat T."/>
            <person name="Smidak R."/>
            <person name="Sarate P."/>
            <person name="Gangsoo J."/>
            <person name="Sialana F."/>
            <person name="Bilban M."/>
            <person name="Lubec G."/>
        </authorList>
    </citation>
    <scope>NUCLEOTIDE SEQUENCE</scope>
    <source>
        <tissue evidence="5">Skin</tissue>
    </source>
</reference>
<evidence type="ECO:0000313" key="6">
    <source>
        <dbReference type="EMBL" id="CEK76345.1"/>
    </source>
</evidence>
<keyword evidence="1" id="KW-0489">Methyltransferase</keyword>
<dbReference type="GO" id="GO:0032259">
    <property type="term" value="P:methylation"/>
    <property type="evidence" value="ECO:0007669"/>
    <property type="project" value="UniProtKB-KW"/>
</dbReference>
<gene>
    <name evidence="5" type="primary">ORF99596</name>
    <name evidence="6" type="synonym">ORF99601</name>
</gene>
<dbReference type="AlphaFoldDB" id="A0A0B7A6E3"/>
<dbReference type="SUPFAM" id="SSF82282">
    <property type="entry name" value="Homocysteine S-methyltransferase"/>
    <property type="match status" value="1"/>
</dbReference>
<sequence length="54" mass="6067">MKQNLSENTLEWLDAGATWIGGCCHIYPSDISIMRKTLENVPNVDFLKSGDKLI</sequence>
<dbReference type="Pfam" id="PF02574">
    <property type="entry name" value="S-methyl_trans"/>
    <property type="match status" value="1"/>
</dbReference>
<organism evidence="5">
    <name type="scientific">Arion vulgaris</name>
    <dbReference type="NCBI Taxonomy" id="1028688"/>
    <lineage>
        <taxon>Eukaryota</taxon>
        <taxon>Metazoa</taxon>
        <taxon>Spiralia</taxon>
        <taxon>Lophotrochozoa</taxon>
        <taxon>Mollusca</taxon>
        <taxon>Gastropoda</taxon>
        <taxon>Heterobranchia</taxon>
        <taxon>Euthyneura</taxon>
        <taxon>Panpulmonata</taxon>
        <taxon>Eupulmonata</taxon>
        <taxon>Stylommatophora</taxon>
        <taxon>Helicina</taxon>
        <taxon>Arionoidea</taxon>
        <taxon>Arionidae</taxon>
        <taxon>Arion</taxon>
    </lineage>
</organism>
<accession>A0A0B7A6E3</accession>
<evidence type="ECO:0000313" key="5">
    <source>
        <dbReference type="EMBL" id="CEK76343.1"/>
    </source>
</evidence>
<name>A0A0B7A6E3_9EUPU</name>
<protein>
    <recommendedName>
        <fullName evidence="4">Hcy-binding domain-containing protein</fullName>
    </recommendedName>
</protein>
<dbReference type="InterPro" id="IPR003726">
    <property type="entry name" value="HCY_dom"/>
</dbReference>
<dbReference type="EMBL" id="HACG01029478">
    <property type="protein sequence ID" value="CEK76343.1"/>
    <property type="molecule type" value="Transcribed_RNA"/>
</dbReference>
<evidence type="ECO:0000256" key="2">
    <source>
        <dbReference type="ARBA" id="ARBA00022679"/>
    </source>
</evidence>
<dbReference type="EMBL" id="HACG01029480">
    <property type="protein sequence ID" value="CEK76345.1"/>
    <property type="molecule type" value="Transcribed_RNA"/>
</dbReference>
<evidence type="ECO:0000256" key="3">
    <source>
        <dbReference type="ARBA" id="ARBA00034478"/>
    </source>
</evidence>
<keyword evidence="2" id="KW-0808">Transferase</keyword>
<proteinExistence type="predicted"/>
<evidence type="ECO:0000256" key="1">
    <source>
        <dbReference type="ARBA" id="ARBA00022603"/>
    </source>
</evidence>
<evidence type="ECO:0000259" key="4">
    <source>
        <dbReference type="Pfam" id="PF02574"/>
    </source>
</evidence>
<dbReference type="GO" id="GO:0008168">
    <property type="term" value="F:methyltransferase activity"/>
    <property type="evidence" value="ECO:0007669"/>
    <property type="project" value="UniProtKB-KW"/>
</dbReference>
<dbReference type="InterPro" id="IPR036589">
    <property type="entry name" value="HCY_dom_sf"/>
</dbReference>
<comment type="pathway">
    <text evidence="3">Amino-acid biosynthesis; L-methionine biosynthesis via de novo pathway.</text>
</comment>